<gene>
    <name evidence="7" type="ORF">D7231_26145</name>
</gene>
<dbReference type="PANTHER" id="PTHR43303">
    <property type="entry name" value="NADPH DEHYDROGENASE C23G7.10C-RELATED"/>
    <property type="match status" value="1"/>
</dbReference>
<proteinExistence type="predicted"/>
<dbReference type="Gene3D" id="3.20.20.70">
    <property type="entry name" value="Aldolase class I"/>
    <property type="match status" value="1"/>
</dbReference>
<dbReference type="GO" id="GO:0050661">
    <property type="term" value="F:NADP binding"/>
    <property type="evidence" value="ECO:0007669"/>
    <property type="project" value="InterPro"/>
</dbReference>
<feature type="domain" description="NADH:flavin oxidoreductase/NADH oxidase N-terminal" evidence="6">
    <location>
        <begin position="4"/>
        <end position="348"/>
    </location>
</feature>
<dbReference type="AlphaFoldDB" id="A0A3B0AYU4"/>
<dbReference type="InterPro" id="IPR013785">
    <property type="entry name" value="Aldolase_TIM"/>
</dbReference>
<keyword evidence="4" id="KW-0521">NADP</keyword>
<dbReference type="InterPro" id="IPR001155">
    <property type="entry name" value="OxRdtase_FMN_N"/>
</dbReference>
<sequence length="364" mass="39608">MTALFTPYDLRSLTMPNRIWMAPMCQYSAEVFGPGAGVAHDWHFTHYAARATGGAGLILVEATAVSPEGRISPADLGLWNDTQAAALRRIASFLKERGTVPGIQLGHAGRKAATDRPWRGGKPVGPDEAWQLVAPSAVPFAQGHPVPDELTVEQIQRIVRQFAEAAQRALAAGFQVVEVHGAHGYLIHEFLSPLSNRRTDAYGGSFENRARFALEVVEAVRAVWPEELPVFYRTSATDWVTENPEDERDSWTADDTVRLARELRVRGVDLMDVSTGGITSGIRIPTGPGYQVPFARRVREEAGLPTGAVGLVTEPQQAEKILASGDADAVLLGRELLRDPYWPHHAAAALGAAKRLPDQYGWAV</sequence>
<dbReference type="Proteomes" id="UP000270343">
    <property type="component" value="Unassembled WGS sequence"/>
</dbReference>
<keyword evidence="2" id="KW-0285">Flavoprotein</keyword>
<comment type="cofactor">
    <cofactor evidence="1">
        <name>FMN</name>
        <dbReference type="ChEBI" id="CHEBI:58210"/>
    </cofactor>
</comment>
<dbReference type="SUPFAM" id="SSF51395">
    <property type="entry name" value="FMN-linked oxidoreductases"/>
    <property type="match status" value="1"/>
</dbReference>
<dbReference type="EMBL" id="RBAM01000012">
    <property type="protein sequence ID" value="RKN65421.1"/>
    <property type="molecule type" value="Genomic_DNA"/>
</dbReference>
<evidence type="ECO:0000259" key="6">
    <source>
        <dbReference type="Pfam" id="PF00724"/>
    </source>
</evidence>
<organism evidence="7 8">
    <name type="scientific">Streptomyces klenkii</name>
    <dbReference type="NCBI Taxonomy" id="1420899"/>
    <lineage>
        <taxon>Bacteria</taxon>
        <taxon>Bacillati</taxon>
        <taxon>Actinomycetota</taxon>
        <taxon>Actinomycetes</taxon>
        <taxon>Kitasatosporales</taxon>
        <taxon>Streptomycetaceae</taxon>
        <taxon>Streptomyces</taxon>
    </lineage>
</organism>
<reference evidence="7 8" key="1">
    <citation type="journal article" date="2015" name="Antonie Van Leeuwenhoek">
        <title>Streptomyces klenkii sp. nov., isolated from deep marine sediment.</title>
        <authorList>
            <person name="Veyisoglu A."/>
            <person name="Sahin N."/>
        </authorList>
    </citation>
    <scope>NUCLEOTIDE SEQUENCE [LARGE SCALE GENOMIC DNA]</scope>
    <source>
        <strain evidence="7 8">KCTC 29202</strain>
    </source>
</reference>
<accession>A0A3B0AYU4</accession>
<evidence type="ECO:0000313" key="7">
    <source>
        <dbReference type="EMBL" id="RKN65421.1"/>
    </source>
</evidence>
<dbReference type="PANTHER" id="PTHR43303:SF4">
    <property type="entry name" value="NADPH DEHYDROGENASE C23G7.10C-RELATED"/>
    <property type="match status" value="1"/>
</dbReference>
<evidence type="ECO:0000256" key="5">
    <source>
        <dbReference type="ARBA" id="ARBA00023002"/>
    </source>
</evidence>
<dbReference type="RefSeq" id="WP_120758129.1">
    <property type="nucleotide sequence ID" value="NZ_JBFADQ010000004.1"/>
</dbReference>
<keyword evidence="3" id="KW-0288">FMN</keyword>
<evidence type="ECO:0000313" key="8">
    <source>
        <dbReference type="Proteomes" id="UP000270343"/>
    </source>
</evidence>
<evidence type="ECO:0000256" key="1">
    <source>
        <dbReference type="ARBA" id="ARBA00001917"/>
    </source>
</evidence>
<protein>
    <submittedName>
        <fullName evidence="7">NADH:flavin oxidoreductase/NADH oxidase</fullName>
    </submittedName>
</protein>
<evidence type="ECO:0000256" key="4">
    <source>
        <dbReference type="ARBA" id="ARBA00022857"/>
    </source>
</evidence>
<dbReference type="Pfam" id="PF00724">
    <property type="entry name" value="Oxidored_FMN"/>
    <property type="match status" value="1"/>
</dbReference>
<evidence type="ECO:0000256" key="2">
    <source>
        <dbReference type="ARBA" id="ARBA00022630"/>
    </source>
</evidence>
<name>A0A3B0AYU4_9ACTN</name>
<keyword evidence="5" id="KW-0560">Oxidoreductase</keyword>
<dbReference type="CDD" id="cd02932">
    <property type="entry name" value="OYE_YqiM_FMN"/>
    <property type="match status" value="1"/>
</dbReference>
<dbReference type="GO" id="GO:0003959">
    <property type="term" value="F:NADPH dehydrogenase activity"/>
    <property type="evidence" value="ECO:0007669"/>
    <property type="project" value="InterPro"/>
</dbReference>
<dbReference type="InterPro" id="IPR044152">
    <property type="entry name" value="YqjM-like"/>
</dbReference>
<dbReference type="GO" id="GO:0010181">
    <property type="term" value="F:FMN binding"/>
    <property type="evidence" value="ECO:0007669"/>
    <property type="project" value="InterPro"/>
</dbReference>
<evidence type="ECO:0000256" key="3">
    <source>
        <dbReference type="ARBA" id="ARBA00022643"/>
    </source>
</evidence>
<dbReference type="OrthoDB" id="3169239at2"/>
<comment type="caution">
    <text evidence="7">The sequence shown here is derived from an EMBL/GenBank/DDBJ whole genome shotgun (WGS) entry which is preliminary data.</text>
</comment>
<keyword evidence="8" id="KW-1185">Reference proteome</keyword>